<dbReference type="GO" id="GO:0006289">
    <property type="term" value="P:nucleotide-excision repair"/>
    <property type="evidence" value="ECO:0007669"/>
    <property type="project" value="TreeGrafter"/>
</dbReference>
<dbReference type="Gene3D" id="3.40.50.300">
    <property type="entry name" value="P-loop containing nucleotide triphosphate hydrolases"/>
    <property type="match status" value="2"/>
</dbReference>
<dbReference type="InterPro" id="IPR011545">
    <property type="entry name" value="DEAD/DEAH_box_helicase_dom"/>
</dbReference>
<dbReference type="Proteomes" id="UP000095743">
    <property type="component" value="Chromosome"/>
</dbReference>
<dbReference type="GO" id="GO:0005524">
    <property type="term" value="F:ATP binding"/>
    <property type="evidence" value="ECO:0007669"/>
    <property type="project" value="InterPro"/>
</dbReference>
<proteinExistence type="predicted"/>
<sequence length="1921" mass="218568">MNDPIKTFDSIRDNVILYVKTAFGTRFPSIEEEREKLLSEGHGELSNKEKALYQDPWIEPLPRYKSSGKTIDDLTADELPGLDGKERVLFKELVKCGLFGEHPLYKHQADMLKCALEGKNCVITSGTGSGKTESFLLPLFAQIIKELDAWPESGSPNPHLNDWWKSKDWMNLCKPPSKNLKRSYRIPQREHEERVSAVRALILYPMNALVEDQMTRLRKALDSENARLWMSNNLNGNRIYLGRYNSATPVPGHELRPNGNPNTEKINELIKKINEMDETAERARKYADDQSKDDPEKSEIIHFFPKMDGAEMRCRWDMQDSPPDILITNFSMLSIMMMRDADENIFERTRAWLTCEDLPERERENAKKDRVFHLIVDELHLYRGTAGAEVASLLRLLLLRLGLHPNHPQLRILASSASLQSDNEDSHKFLQDFFGCTGFNIIEGHPAPVNEIVSDGYLPSKPFKMVAEHSESINEDVMVEFLKQLGSPYTGGNIYEELIQTLESDEMCLGKRMVQACEVENVSKAVSIYDFGKGIFGDINAKDLHKAVQGLMIIRGIFEEKSIKNQLPSFRFHYFFRNIEGLWASTKTMKGTGDGRTVGKLYPFSRIICEEDCRVLELLYCEHCGTVLYGGSRLQLDHGEIEMLTTDPEIEGIPDKSPARFVERRTYKDYAVFWPVTEKQELNSESVSWKQPKIGMSSNKGKRHSSEALWAEASLNNRTGRVKYGKIIGNEENKEQWVNGYVFCIEEKGTEEFHSALPCLCPSCGANHTKRKRKSPIRGFRTGFSRLSQIFTKELFYQLSESSQRKLVVFSDSREDAAQISNGVERSHYSDLVREVVVDELQIQAFGQPQLLEDIIDNRVSYRELALEYLKRNPEMDTELRELIEDVNTNILPETSPRHRKLLEDAAQAAKEEIIKIEKIGKKRIIPVSLILPPANDISSCGILIKRLLELGVNPSGNELKLQWFKWDNQWHHWTELFDLQNFNWKPNLPQTAQGGKDRIHDKLLIAIGELFFGRLYFGLESSGLGWPKISLEDSMLSKYASDAGVPEDVFEQICDSFVRILGDKYRCIPYNPDYDDPMDYPDYESLSATFKKYLCKIAEKYSLDEEKLGNLVFDALRSGGHTNAKVNIRLLNVKVSTYNDPVWICPACRRQHLHLSAGICTNCNAVLDPDPETICGEVWKESYIAKPVLDKRTPIRLHCEELTAQSDDQAERQRHFRGMIIDLDSQQRQYDPLVDEIDVLNVTTTMEVGVDIGGLQATMLANMPPMRFNYQQRVGRAGRRNQAFAYVLTLCRGRSHDEYYFANPGKITGDPPPVPFITMDQERITKRLIAKECLRRAFKAAGIRWWHSPTPPDSHGEFGLVVSDGDKPGWKENKDKVISWLNTHKDEEKEIISAVTNKDDQQLLEWASHELPLQIDKAVINPELTGEGLAERLAEAAILPMYGMPSRTRLLYHHVSRNAVKTIDRDLELAITEFAPGAQKTKDKAIHTAIGFTTPLLNRGNSWEPAPGNPLSKKWMQRCRICNNVKTSDEKSDDNFCSYCGYPEDGKGFVQFQIAIPQAFRTDLSHGEDAKEDTDVFVGVPSLLAETNQMHPKPKNGINSSISLSPEGHAWRINDNAGRLFQGAIMETDKPRLKNQWISAERGRVANEDIALAAGKTTEILRICPTTVPLGLNIDPRKQGSAAKGAVYSAAFLLRSVLAVELDIDPDEIEIANYSVKSDLDESSVADIVMCDRLLNGSGFVRYFYNNYEKILREICNARPDKDSFAGSILTPQHRNECDSACYHCLKVYRNMPYHGLLDWRLALAYLRILLDSNYLVGLDGNFEQPELENWLETATKLRDNFISYFINYSPSTWAGLPGFKAGNQCFIIVHPLWDTKKPQGILARAVAEAELVAGTEPRYMDTFNLLRRPGWCHISQTRW</sequence>
<gene>
    <name evidence="2" type="ORF">Gferi_21630</name>
</gene>
<dbReference type="SUPFAM" id="SSF52540">
    <property type="entry name" value="P-loop containing nucleoside triphosphate hydrolases"/>
    <property type="match status" value="2"/>
</dbReference>
<accession>A0A1D8GLW2</accession>
<dbReference type="KEGG" id="gfe:Gferi_21630"/>
<dbReference type="EMBL" id="CP017269">
    <property type="protein sequence ID" value="AOT71906.1"/>
    <property type="molecule type" value="Genomic_DNA"/>
</dbReference>
<dbReference type="RefSeq" id="WP_069980217.1">
    <property type="nucleotide sequence ID" value="NZ_CP017269.1"/>
</dbReference>
<feature type="domain" description="Helicase ATP-binding" evidence="1">
    <location>
        <begin position="112"/>
        <end position="437"/>
    </location>
</feature>
<dbReference type="GO" id="GO:0036297">
    <property type="term" value="P:interstrand cross-link repair"/>
    <property type="evidence" value="ECO:0007669"/>
    <property type="project" value="TreeGrafter"/>
</dbReference>
<protein>
    <recommendedName>
        <fullName evidence="1">Helicase ATP-binding domain-containing protein</fullName>
    </recommendedName>
</protein>
<name>A0A1D8GLW2_9FIRM</name>
<dbReference type="SMART" id="SM00487">
    <property type="entry name" value="DEXDc"/>
    <property type="match status" value="1"/>
</dbReference>
<reference evidence="2 3" key="1">
    <citation type="submission" date="2016-09" db="EMBL/GenBank/DDBJ databases">
        <title>Genomic analysis reveals versatility of anaerobic energy metabolism of Geosporobacter ferrireducens IRF9 of phylum Firmicutes.</title>
        <authorList>
            <person name="Kim S.-J."/>
        </authorList>
    </citation>
    <scope>NUCLEOTIDE SEQUENCE [LARGE SCALE GENOMIC DNA]</scope>
    <source>
        <strain evidence="2 3">IRF9</strain>
    </source>
</reference>
<dbReference type="GO" id="GO:0003676">
    <property type="term" value="F:nucleic acid binding"/>
    <property type="evidence" value="ECO:0007669"/>
    <property type="project" value="InterPro"/>
</dbReference>
<dbReference type="InterPro" id="IPR014001">
    <property type="entry name" value="Helicase_ATP-bd"/>
</dbReference>
<evidence type="ECO:0000259" key="1">
    <source>
        <dbReference type="PROSITE" id="PS51192"/>
    </source>
</evidence>
<dbReference type="PROSITE" id="PS51192">
    <property type="entry name" value="HELICASE_ATP_BIND_1"/>
    <property type="match status" value="1"/>
</dbReference>
<dbReference type="GO" id="GO:0043138">
    <property type="term" value="F:3'-5' DNA helicase activity"/>
    <property type="evidence" value="ECO:0007669"/>
    <property type="project" value="TreeGrafter"/>
</dbReference>
<organism evidence="2 3">
    <name type="scientific">Geosporobacter ferrireducens</name>
    <dbReference type="NCBI Taxonomy" id="1424294"/>
    <lineage>
        <taxon>Bacteria</taxon>
        <taxon>Bacillati</taxon>
        <taxon>Bacillota</taxon>
        <taxon>Clostridia</taxon>
        <taxon>Peptostreptococcales</taxon>
        <taxon>Thermotaleaceae</taxon>
        <taxon>Geosporobacter</taxon>
    </lineage>
</organism>
<evidence type="ECO:0000313" key="2">
    <source>
        <dbReference type="EMBL" id="AOT71906.1"/>
    </source>
</evidence>
<dbReference type="InterPro" id="IPR027417">
    <property type="entry name" value="P-loop_NTPase"/>
</dbReference>
<dbReference type="STRING" id="1424294.Gferi_21630"/>
<dbReference type="OrthoDB" id="9774462at2"/>
<keyword evidence="3" id="KW-1185">Reference proteome</keyword>
<dbReference type="PANTHER" id="PTHR47957">
    <property type="entry name" value="ATP-DEPENDENT HELICASE HRQ1"/>
    <property type="match status" value="1"/>
</dbReference>
<dbReference type="Pfam" id="PF00270">
    <property type="entry name" value="DEAD"/>
    <property type="match status" value="1"/>
</dbReference>
<dbReference type="PANTHER" id="PTHR47957:SF3">
    <property type="entry name" value="ATP-DEPENDENT HELICASE HRQ1"/>
    <property type="match status" value="1"/>
</dbReference>
<evidence type="ECO:0000313" key="3">
    <source>
        <dbReference type="Proteomes" id="UP000095743"/>
    </source>
</evidence>